<accession>A0A0N4U2E7</accession>
<evidence type="ECO:0000313" key="4">
    <source>
        <dbReference type="WBParaSite" id="DME_0000084801-mRNA-1"/>
    </source>
</evidence>
<dbReference type="WBParaSite" id="DME_0000084801-mRNA-1">
    <property type="protein sequence ID" value="DME_0000084801-mRNA-1"/>
    <property type="gene ID" value="DME_0000084801"/>
</dbReference>
<keyword evidence="3" id="KW-1185">Reference proteome</keyword>
<organism evidence="2 4">
    <name type="scientific">Dracunculus medinensis</name>
    <name type="common">Guinea worm</name>
    <dbReference type="NCBI Taxonomy" id="318479"/>
    <lineage>
        <taxon>Eukaryota</taxon>
        <taxon>Metazoa</taxon>
        <taxon>Ecdysozoa</taxon>
        <taxon>Nematoda</taxon>
        <taxon>Chromadorea</taxon>
        <taxon>Rhabditida</taxon>
        <taxon>Spirurina</taxon>
        <taxon>Dracunculoidea</taxon>
        <taxon>Dracunculidae</taxon>
        <taxon>Dracunculus</taxon>
    </lineage>
</organism>
<evidence type="ECO:0000313" key="1">
    <source>
        <dbReference type="EMBL" id="VDN55235.1"/>
    </source>
</evidence>
<evidence type="ECO:0000313" key="3">
    <source>
        <dbReference type="Proteomes" id="UP000274756"/>
    </source>
</evidence>
<dbReference type="Proteomes" id="UP000038040">
    <property type="component" value="Unplaced"/>
</dbReference>
<reference evidence="4" key="1">
    <citation type="submission" date="2017-02" db="UniProtKB">
        <authorList>
            <consortium name="WormBaseParasite"/>
        </authorList>
    </citation>
    <scope>IDENTIFICATION</scope>
</reference>
<protein>
    <submittedName>
        <fullName evidence="4">CSD domain-containing protein</fullName>
    </submittedName>
</protein>
<dbReference type="OrthoDB" id="5807816at2759"/>
<sequence>MSEIVSGRARVVFSHPDFLHLAKGGLDGKIVAYKDSWLSKSYEMQDWVTFKAKPHDSEGNHGLHGVRYKALPNSVKFESKGKIVDGVGTLLKLDENHGQYGFIKANDGSTVYFTASVVRPETKDIRKVFKIGARIRYRATEQKQNNVQWRAIAVCDKNDNIDNLVGRQSKSAENNVAARSVHLFVHFSKIQHFLVNI</sequence>
<dbReference type="AlphaFoldDB" id="A0A0N4U2E7"/>
<proteinExistence type="predicted"/>
<name>A0A0N4U2E7_DRAME</name>
<evidence type="ECO:0000313" key="2">
    <source>
        <dbReference type="Proteomes" id="UP000038040"/>
    </source>
</evidence>
<gene>
    <name evidence="1" type="ORF">DME_LOCUS5208</name>
</gene>
<dbReference type="Proteomes" id="UP000274756">
    <property type="component" value="Unassembled WGS sequence"/>
</dbReference>
<reference evidence="1 3" key="2">
    <citation type="submission" date="2018-11" db="EMBL/GenBank/DDBJ databases">
        <authorList>
            <consortium name="Pathogen Informatics"/>
        </authorList>
    </citation>
    <scope>NUCLEOTIDE SEQUENCE [LARGE SCALE GENOMIC DNA]</scope>
</reference>
<dbReference type="EMBL" id="UYYG01001151">
    <property type="protein sequence ID" value="VDN55235.1"/>
    <property type="molecule type" value="Genomic_DNA"/>
</dbReference>